<dbReference type="EMBL" id="HBNS01004344">
    <property type="protein sequence ID" value="CAE4585095.1"/>
    <property type="molecule type" value="Transcribed_RNA"/>
</dbReference>
<evidence type="ECO:0000313" key="2">
    <source>
        <dbReference type="EMBL" id="CAE4585095.1"/>
    </source>
</evidence>
<organism evidence="2">
    <name type="scientific">Ditylum brightwellii</name>
    <dbReference type="NCBI Taxonomy" id="49249"/>
    <lineage>
        <taxon>Eukaryota</taxon>
        <taxon>Sar</taxon>
        <taxon>Stramenopiles</taxon>
        <taxon>Ochrophyta</taxon>
        <taxon>Bacillariophyta</taxon>
        <taxon>Mediophyceae</taxon>
        <taxon>Lithodesmiophycidae</taxon>
        <taxon>Lithodesmiales</taxon>
        <taxon>Lithodesmiaceae</taxon>
        <taxon>Ditylum</taxon>
    </lineage>
</organism>
<keyword evidence="1" id="KW-0472">Membrane</keyword>
<proteinExistence type="predicted"/>
<gene>
    <name evidence="2" type="ORF">DBRI00130_LOCUS3528</name>
</gene>
<accession>A0A7S4QJW3</accession>
<feature type="transmembrane region" description="Helical" evidence="1">
    <location>
        <begin position="172"/>
        <end position="197"/>
    </location>
</feature>
<keyword evidence="1" id="KW-1133">Transmembrane helix</keyword>
<reference evidence="2" key="1">
    <citation type="submission" date="2021-01" db="EMBL/GenBank/DDBJ databases">
        <authorList>
            <person name="Corre E."/>
            <person name="Pelletier E."/>
            <person name="Niang G."/>
            <person name="Scheremetjew M."/>
            <person name="Finn R."/>
            <person name="Kale V."/>
            <person name="Holt S."/>
            <person name="Cochrane G."/>
            <person name="Meng A."/>
            <person name="Brown T."/>
            <person name="Cohen L."/>
        </authorList>
    </citation>
    <scope>NUCLEOTIDE SEQUENCE</scope>
    <source>
        <strain evidence="2">GSO104</strain>
    </source>
</reference>
<keyword evidence="1" id="KW-0812">Transmembrane</keyword>
<protein>
    <submittedName>
        <fullName evidence="2">Uncharacterized protein</fullName>
    </submittedName>
</protein>
<dbReference type="AlphaFoldDB" id="A0A7S4QJW3"/>
<evidence type="ECO:0000256" key="1">
    <source>
        <dbReference type="SAM" id="Phobius"/>
    </source>
</evidence>
<sequence length="239" mass="26506">MKTPIDQKMIFRRVPVIAITVIAAFFAGTNGQDIATPLPPHTLSPPTKEFCSSNTLGDDTYLSFFEPCEFIFYDSTVKPDQFSCGGLDDNDAVVIKKQKRKVIWWPDSCVAGGPRCYDLIENPHLSNYTFYENTEYAMDFPSNAKVVSVDCSADFEKAQELADSLPVESMTFVIALFFLSVVACVIVGICCCCGACCDRRRDRRLDSYQMVANKQYHGPPVVATKLNTANTVPAYQAVV</sequence>
<name>A0A7S4QJW3_9STRA</name>